<organism evidence="8 9">
    <name type="scientific">Candidatus Komeilibacteria bacterium RIFCSPLOWO2_01_FULL_45_10</name>
    <dbReference type="NCBI Taxonomy" id="1798550"/>
    <lineage>
        <taxon>Bacteria</taxon>
        <taxon>Candidatus Komeiliibacteriota</taxon>
    </lineage>
</organism>
<protein>
    <recommendedName>
        <fullName evidence="4 5">Small ribosomal subunit protein uS9</fullName>
    </recommendedName>
</protein>
<dbReference type="HAMAP" id="MF_00532_B">
    <property type="entry name" value="Ribosomal_uS9_B"/>
    <property type="match status" value="1"/>
</dbReference>
<dbReference type="Proteomes" id="UP000178849">
    <property type="component" value="Unassembled WGS sequence"/>
</dbReference>
<sequence length="130" mass="15188">MPYLYAVGKRKSASARVRLYPKDNRGQVTVNGKDYKTYFPYFEFQNIIEQPLKKSGLLGKYFISVKVLGGGFRGQAEAVRHGLARVLLKLNETYRKSLRSEGWLTRDPREKERKKPGLKRARRAPQWQKR</sequence>
<dbReference type="AlphaFoldDB" id="A0A1G2BIS8"/>
<keyword evidence="3 5" id="KW-0687">Ribonucleoprotein</keyword>
<evidence type="ECO:0000256" key="1">
    <source>
        <dbReference type="ARBA" id="ARBA00005251"/>
    </source>
</evidence>
<feature type="compositionally biased region" description="Basic residues" evidence="7">
    <location>
        <begin position="116"/>
        <end position="130"/>
    </location>
</feature>
<reference evidence="8 9" key="1">
    <citation type="journal article" date="2016" name="Nat. Commun.">
        <title>Thousands of microbial genomes shed light on interconnected biogeochemical processes in an aquifer system.</title>
        <authorList>
            <person name="Anantharaman K."/>
            <person name="Brown C.T."/>
            <person name="Hug L.A."/>
            <person name="Sharon I."/>
            <person name="Castelle C.J."/>
            <person name="Probst A.J."/>
            <person name="Thomas B.C."/>
            <person name="Singh A."/>
            <person name="Wilkins M.J."/>
            <person name="Karaoz U."/>
            <person name="Brodie E.L."/>
            <person name="Williams K.H."/>
            <person name="Hubbard S.S."/>
            <person name="Banfield J.F."/>
        </authorList>
    </citation>
    <scope>NUCLEOTIDE SEQUENCE [LARGE SCALE GENOMIC DNA]</scope>
</reference>
<evidence type="ECO:0000313" key="8">
    <source>
        <dbReference type="EMBL" id="OGY88596.1"/>
    </source>
</evidence>
<gene>
    <name evidence="5" type="primary">rpsI</name>
    <name evidence="8" type="ORF">A2927_01845</name>
</gene>
<dbReference type="InterPro" id="IPR014721">
    <property type="entry name" value="Ribsml_uS5_D2-typ_fold_subgr"/>
</dbReference>
<evidence type="ECO:0000256" key="5">
    <source>
        <dbReference type="HAMAP-Rule" id="MF_00532"/>
    </source>
</evidence>
<dbReference type="GO" id="GO:0003723">
    <property type="term" value="F:RNA binding"/>
    <property type="evidence" value="ECO:0007669"/>
    <property type="project" value="TreeGrafter"/>
</dbReference>
<name>A0A1G2BIS8_9BACT</name>
<dbReference type="Pfam" id="PF00380">
    <property type="entry name" value="Ribosomal_S9"/>
    <property type="match status" value="1"/>
</dbReference>
<evidence type="ECO:0000256" key="7">
    <source>
        <dbReference type="SAM" id="MobiDB-lite"/>
    </source>
</evidence>
<dbReference type="STRING" id="1798550.A2927_01845"/>
<evidence type="ECO:0000256" key="2">
    <source>
        <dbReference type="ARBA" id="ARBA00022980"/>
    </source>
</evidence>
<dbReference type="PROSITE" id="PS00360">
    <property type="entry name" value="RIBOSOMAL_S9"/>
    <property type="match status" value="1"/>
</dbReference>
<dbReference type="NCBIfam" id="NF001099">
    <property type="entry name" value="PRK00132.1"/>
    <property type="match status" value="1"/>
</dbReference>
<dbReference type="FunFam" id="3.30.230.10:FF:000001">
    <property type="entry name" value="30S ribosomal protein S9"/>
    <property type="match status" value="1"/>
</dbReference>
<dbReference type="GO" id="GO:0006412">
    <property type="term" value="P:translation"/>
    <property type="evidence" value="ECO:0007669"/>
    <property type="project" value="UniProtKB-UniRule"/>
</dbReference>
<dbReference type="InterPro" id="IPR023035">
    <property type="entry name" value="Ribosomal_uS9_bac/plastid"/>
</dbReference>
<dbReference type="Gene3D" id="3.30.230.10">
    <property type="match status" value="1"/>
</dbReference>
<comment type="caution">
    <text evidence="8">The sequence shown here is derived from an EMBL/GenBank/DDBJ whole genome shotgun (WGS) entry which is preliminary data.</text>
</comment>
<proteinExistence type="inferred from homology"/>
<feature type="region of interest" description="Disordered" evidence="7">
    <location>
        <begin position="101"/>
        <end position="130"/>
    </location>
</feature>
<keyword evidence="2 5" id="KW-0689">Ribosomal protein</keyword>
<dbReference type="InterPro" id="IPR020568">
    <property type="entry name" value="Ribosomal_Su5_D2-typ_SF"/>
</dbReference>
<dbReference type="PANTHER" id="PTHR21569">
    <property type="entry name" value="RIBOSOMAL PROTEIN S9"/>
    <property type="match status" value="1"/>
</dbReference>
<accession>A0A1G2BIS8</accession>
<evidence type="ECO:0000256" key="3">
    <source>
        <dbReference type="ARBA" id="ARBA00023274"/>
    </source>
</evidence>
<dbReference type="GO" id="GO:0022627">
    <property type="term" value="C:cytosolic small ribosomal subunit"/>
    <property type="evidence" value="ECO:0007669"/>
    <property type="project" value="TreeGrafter"/>
</dbReference>
<evidence type="ECO:0000256" key="4">
    <source>
        <dbReference type="ARBA" id="ARBA00035259"/>
    </source>
</evidence>
<dbReference type="GO" id="GO:0003735">
    <property type="term" value="F:structural constituent of ribosome"/>
    <property type="evidence" value="ECO:0007669"/>
    <property type="project" value="InterPro"/>
</dbReference>
<feature type="compositionally biased region" description="Basic and acidic residues" evidence="7">
    <location>
        <begin position="101"/>
        <end position="115"/>
    </location>
</feature>
<dbReference type="InterPro" id="IPR000754">
    <property type="entry name" value="Ribosomal_uS9"/>
</dbReference>
<dbReference type="InterPro" id="IPR020574">
    <property type="entry name" value="Ribosomal_uS9_CS"/>
</dbReference>
<evidence type="ECO:0000256" key="6">
    <source>
        <dbReference type="RuleBase" id="RU003815"/>
    </source>
</evidence>
<comment type="similarity">
    <text evidence="1 5 6">Belongs to the universal ribosomal protein uS9 family.</text>
</comment>
<evidence type="ECO:0000313" key="9">
    <source>
        <dbReference type="Proteomes" id="UP000178849"/>
    </source>
</evidence>
<dbReference type="SUPFAM" id="SSF54211">
    <property type="entry name" value="Ribosomal protein S5 domain 2-like"/>
    <property type="match status" value="1"/>
</dbReference>
<dbReference type="PANTHER" id="PTHR21569:SF1">
    <property type="entry name" value="SMALL RIBOSOMAL SUBUNIT PROTEIN US9M"/>
    <property type="match status" value="1"/>
</dbReference>
<dbReference type="EMBL" id="MHKL01000045">
    <property type="protein sequence ID" value="OGY88596.1"/>
    <property type="molecule type" value="Genomic_DNA"/>
</dbReference>